<dbReference type="CDD" id="cd17324">
    <property type="entry name" value="MFS_NepI_like"/>
    <property type="match status" value="1"/>
</dbReference>
<accession>A0A076EPJ9</accession>
<keyword evidence="3 6" id="KW-0812">Transmembrane</keyword>
<evidence type="ECO:0000256" key="1">
    <source>
        <dbReference type="ARBA" id="ARBA00004651"/>
    </source>
</evidence>
<feature type="domain" description="Major facilitator superfamily (MFS) profile" evidence="7">
    <location>
        <begin position="31"/>
        <end position="409"/>
    </location>
</feature>
<dbReference type="InterPro" id="IPR020846">
    <property type="entry name" value="MFS_dom"/>
</dbReference>
<dbReference type="InterPro" id="IPR050189">
    <property type="entry name" value="MFS_Efflux_Transporters"/>
</dbReference>
<feature type="transmembrane region" description="Helical" evidence="6">
    <location>
        <begin position="357"/>
        <end position="378"/>
    </location>
</feature>
<feature type="transmembrane region" description="Helical" evidence="6">
    <location>
        <begin position="122"/>
        <end position="144"/>
    </location>
</feature>
<sequence length="418" mass="42138">MTPPAVHLTEPAVTARPSLRPRIPSPSRRGAMLALALGGFGIGTTEFASMGLLPAMAAGTGVSEPVAGHFVSAYALGVVVGAPTIAALAARVERRTLLIALMATFVVGNLATALAPGYESLLAARFLAGLPHGAYFGVAALVAAHLAEPGKRAKAVATVMMGLSVANVVGVPATAFFGQILGWRSAFVLVVIIGIVTLVALARLVPPLAGVHVSNPVAELGALTRVQVWMTLIFATVGFGGSFAVYTYISSTLTDVSGLPHAMVPVALMLFGSGMILGNVVGGRIADNAVVPGLFGCMIALICVLALFIVAAHNPVTALIVLFFIGMAVTAIFPSVQARLMDAAGDAKTLASTLIHGAFNLANAGGAWIGGVVIAAGYGYTAPAAVGALLGVAGLIVLTIAVLLDRRRATAQAGTPAE</sequence>
<keyword evidence="4 6" id="KW-1133">Transmembrane helix</keyword>
<protein>
    <submittedName>
        <fullName evidence="8">MFS transporter</fullName>
    </submittedName>
</protein>
<dbReference type="AlphaFoldDB" id="A0A076EPJ9"/>
<dbReference type="RefSeq" id="WP_128640357.1">
    <property type="nucleotide sequence ID" value="NZ_CP008947.1"/>
</dbReference>
<feature type="transmembrane region" description="Helical" evidence="6">
    <location>
        <begin position="30"/>
        <end position="50"/>
    </location>
</feature>
<evidence type="ECO:0000259" key="7">
    <source>
        <dbReference type="PROSITE" id="PS50850"/>
    </source>
</evidence>
<evidence type="ECO:0000256" key="4">
    <source>
        <dbReference type="ARBA" id="ARBA00022989"/>
    </source>
</evidence>
<evidence type="ECO:0000256" key="5">
    <source>
        <dbReference type="ARBA" id="ARBA00023136"/>
    </source>
</evidence>
<dbReference type="PANTHER" id="PTHR43124">
    <property type="entry name" value="PURINE EFFLUX PUMP PBUE"/>
    <property type="match status" value="1"/>
</dbReference>
<proteinExistence type="predicted"/>
<feature type="transmembrane region" description="Helical" evidence="6">
    <location>
        <begin position="261"/>
        <end position="282"/>
    </location>
</feature>
<dbReference type="Gene3D" id="1.20.1250.20">
    <property type="entry name" value="MFS general substrate transporter like domains"/>
    <property type="match status" value="2"/>
</dbReference>
<evidence type="ECO:0000313" key="9">
    <source>
        <dbReference type="Proteomes" id="UP000028488"/>
    </source>
</evidence>
<feature type="transmembrane region" description="Helical" evidence="6">
    <location>
        <begin position="289"/>
        <end position="310"/>
    </location>
</feature>
<dbReference type="PANTHER" id="PTHR43124:SF3">
    <property type="entry name" value="CHLORAMPHENICOL EFFLUX PUMP RV0191"/>
    <property type="match status" value="1"/>
</dbReference>
<dbReference type="PROSITE" id="PS50850">
    <property type="entry name" value="MFS"/>
    <property type="match status" value="1"/>
</dbReference>
<evidence type="ECO:0000256" key="3">
    <source>
        <dbReference type="ARBA" id="ARBA00022692"/>
    </source>
</evidence>
<dbReference type="EMBL" id="CP008947">
    <property type="protein sequence ID" value="AII07132.1"/>
    <property type="molecule type" value="Genomic_DNA"/>
</dbReference>
<feature type="transmembrane region" description="Helical" evidence="6">
    <location>
        <begin position="226"/>
        <end position="249"/>
    </location>
</feature>
<gene>
    <name evidence="8" type="ORF">EP51_21720</name>
</gene>
<dbReference type="Proteomes" id="UP000028488">
    <property type="component" value="Chromosome"/>
</dbReference>
<name>A0A076EPJ9_RHOOP</name>
<dbReference type="GO" id="GO:0022857">
    <property type="term" value="F:transmembrane transporter activity"/>
    <property type="evidence" value="ECO:0007669"/>
    <property type="project" value="InterPro"/>
</dbReference>
<dbReference type="InterPro" id="IPR036259">
    <property type="entry name" value="MFS_trans_sf"/>
</dbReference>
<evidence type="ECO:0000256" key="6">
    <source>
        <dbReference type="SAM" id="Phobius"/>
    </source>
</evidence>
<dbReference type="SUPFAM" id="SSF103473">
    <property type="entry name" value="MFS general substrate transporter"/>
    <property type="match status" value="1"/>
</dbReference>
<dbReference type="GO" id="GO:0005886">
    <property type="term" value="C:plasma membrane"/>
    <property type="evidence" value="ECO:0007669"/>
    <property type="project" value="UniProtKB-SubCell"/>
</dbReference>
<dbReference type="Pfam" id="PF07690">
    <property type="entry name" value="MFS_1"/>
    <property type="match status" value="1"/>
</dbReference>
<dbReference type="eggNOG" id="COG2814">
    <property type="taxonomic scope" value="Bacteria"/>
</dbReference>
<organism evidence="8 9">
    <name type="scientific">Rhodococcus opacus</name>
    <name type="common">Nocardia opaca</name>
    <dbReference type="NCBI Taxonomy" id="37919"/>
    <lineage>
        <taxon>Bacteria</taxon>
        <taxon>Bacillati</taxon>
        <taxon>Actinomycetota</taxon>
        <taxon>Actinomycetes</taxon>
        <taxon>Mycobacteriales</taxon>
        <taxon>Nocardiaceae</taxon>
        <taxon>Rhodococcus</taxon>
    </lineage>
</organism>
<evidence type="ECO:0000313" key="8">
    <source>
        <dbReference type="EMBL" id="AII07132.1"/>
    </source>
</evidence>
<reference evidence="8 9" key="1">
    <citation type="submission" date="2014-07" db="EMBL/GenBank/DDBJ databases">
        <title>Genome Sequence of Rhodococcus opacus Strain R7, a Biodegrader of Mono- and Polycyclic Aromatic Hydrocarbons.</title>
        <authorList>
            <person name="Di Gennaro P."/>
            <person name="Zampolli J."/>
            <person name="Presti I."/>
            <person name="Cappelletti M."/>
            <person name="D'Ursi P."/>
            <person name="Orro A."/>
            <person name="Mezzelani A."/>
            <person name="Milanesi L."/>
        </authorList>
    </citation>
    <scope>NUCLEOTIDE SEQUENCE [LARGE SCALE GENOMIC DNA]</scope>
    <source>
        <strain evidence="8 9">R7</strain>
    </source>
</reference>
<feature type="transmembrane region" description="Helical" evidence="6">
    <location>
        <begin position="70"/>
        <end position="90"/>
    </location>
</feature>
<feature type="transmembrane region" description="Helical" evidence="6">
    <location>
        <begin position="316"/>
        <end position="336"/>
    </location>
</feature>
<feature type="transmembrane region" description="Helical" evidence="6">
    <location>
        <begin position="186"/>
        <end position="205"/>
    </location>
</feature>
<keyword evidence="2" id="KW-1003">Cell membrane</keyword>
<comment type="subcellular location">
    <subcellularLocation>
        <location evidence="1">Cell membrane</location>
        <topology evidence="1">Multi-pass membrane protein</topology>
    </subcellularLocation>
</comment>
<feature type="transmembrane region" description="Helical" evidence="6">
    <location>
        <begin position="384"/>
        <end position="404"/>
    </location>
</feature>
<keyword evidence="5 6" id="KW-0472">Membrane</keyword>
<feature type="transmembrane region" description="Helical" evidence="6">
    <location>
        <begin position="156"/>
        <end position="180"/>
    </location>
</feature>
<dbReference type="InterPro" id="IPR011701">
    <property type="entry name" value="MFS"/>
</dbReference>
<feature type="transmembrane region" description="Helical" evidence="6">
    <location>
        <begin position="97"/>
        <end position="116"/>
    </location>
</feature>
<evidence type="ECO:0000256" key="2">
    <source>
        <dbReference type="ARBA" id="ARBA00022475"/>
    </source>
</evidence>